<dbReference type="InterPro" id="IPR027417">
    <property type="entry name" value="P-loop_NTPase"/>
</dbReference>
<keyword evidence="7" id="KW-1185">Reference proteome</keyword>
<evidence type="ECO:0000256" key="4">
    <source>
        <dbReference type="SAM" id="Coils"/>
    </source>
</evidence>
<organism evidence="6 7">
    <name type="scientific">Astathelohania contejeani</name>
    <dbReference type="NCBI Taxonomy" id="164912"/>
    <lineage>
        <taxon>Eukaryota</taxon>
        <taxon>Fungi</taxon>
        <taxon>Fungi incertae sedis</taxon>
        <taxon>Microsporidia</taxon>
        <taxon>Astathelohaniidae</taxon>
        <taxon>Astathelohania</taxon>
    </lineage>
</organism>
<proteinExistence type="inferred from homology"/>
<gene>
    <name evidence="6" type="primary">smc5</name>
    <name evidence="6" type="ORF">TCON_1687</name>
</gene>
<comment type="caution">
    <text evidence="6">The sequence shown here is derived from an EMBL/GenBank/DDBJ whole genome shotgun (WGS) entry which is preliminary data.</text>
</comment>
<evidence type="ECO:0000259" key="5">
    <source>
        <dbReference type="Pfam" id="PF02463"/>
    </source>
</evidence>
<feature type="coiled-coil region" evidence="4">
    <location>
        <begin position="645"/>
        <end position="679"/>
    </location>
</feature>
<keyword evidence="3 4" id="KW-0175">Coiled coil</keyword>
<feature type="coiled-coil region" evidence="4">
    <location>
        <begin position="230"/>
        <end position="311"/>
    </location>
</feature>
<sequence>MHKHYKLNSIISLKLKNFQTYKHAEFTFHPNLNFIAGPNGSGKSTIANAIAFVMGGSPKTVGKTKDISDYVKFGEMDGYIEAVVKHDNGIITIKRIIYRNQKRTNWFIDGRAAKQTEIDALLMRMKINVDSLCQFLPQEKVSHFAQLSPEELLDETIRSDEKIMIIKEELFELEQSREKIIDEVATVEKKKEGIEKLVSHLFKDVNKLREKEQSLKRVELFKLKKQWLEYDIIRKEYQRLKKKLNKNEEIIERKKQTIIELQKEIEEMRQSEETKTFDLKIAALNENNKKLSEIMKEIEDLYHEMDKVRVDECSLSKKKDNRNRIIENCKQELERNIDRLNGYHIPDPPIEPAGDNEVDMLEEQLSDLKREKERIQTNSIYLKNEIEALTKKKLKIKEMANRQLEFLKGYHRDTYNAVLWLRENKHMFKDEIIEPAILQITIKNNRFAPEIETFLSFQALSSFICKNPEDFEKFMKIMKDEKRWGVNGCEVIRGNVNSKPISTEELQKHGFEAYLIDLIESRKEILDVLAAYCNFNVIPVTKSNLDENIIFETLPFKKIAIRNKYLEIKRNKYNKTDYIIIESGLRKGNMFNQDLSKDEIKTIEKELYDKHKARETNKENYIALMKEIETNEEKLKGLYKERSDYKMKLNEIKRMEEKKEQLKNKIKMLELEILKMEDFSCFENEEKELADKFCLLTNKIANKIDLLTEKMFRGEYEILLGEAVDLESNIKEIQFMSNKLNNEIVVLEAELVDHKSELKKIKTQINAKKEILKEKTDKLSKNPLNEIDKAILEAMPGSIDALEKEIAVESTKATFYNVDPALMAEYNEKVDQLKEINISKNRLENVKFELDRKIEKMKCDLVEKIHSIVDPLNKRFGQLFGRLKCEGKIELVHNNLLSSKWKLNVLVKFRMEEELELLSSYRQSGGEKSVTTILFLLSLQGISPAPFRLVDEINQGMDRYNEKLVHDILVGLSEEESAPQFFIITPKIISGLRFGDKMKIIIVYSGDVDGVEKIHDKYKYNMIKA</sequence>
<protein>
    <recommendedName>
        <fullName evidence="2">Structural maintenance of chromosomes protein 5</fullName>
    </recommendedName>
</protein>
<evidence type="ECO:0000313" key="7">
    <source>
        <dbReference type="Proteomes" id="UP001516464"/>
    </source>
</evidence>
<name>A0ABQ7HY41_9MICR</name>
<evidence type="ECO:0000256" key="1">
    <source>
        <dbReference type="ARBA" id="ARBA00010171"/>
    </source>
</evidence>
<dbReference type="PANTHER" id="PTHR45916:SF1">
    <property type="entry name" value="STRUCTURAL MAINTENANCE OF CHROMOSOMES PROTEIN 5"/>
    <property type="match status" value="1"/>
</dbReference>
<dbReference type="Pfam" id="PF02463">
    <property type="entry name" value="SMC_N"/>
    <property type="match status" value="1"/>
</dbReference>
<dbReference type="SUPFAM" id="SSF52540">
    <property type="entry name" value="P-loop containing nucleoside triphosphate hydrolases"/>
    <property type="match status" value="1"/>
</dbReference>
<evidence type="ECO:0000256" key="2">
    <source>
        <dbReference type="ARBA" id="ARBA00018687"/>
    </source>
</evidence>
<evidence type="ECO:0000313" key="6">
    <source>
        <dbReference type="EMBL" id="KAF7683099.1"/>
    </source>
</evidence>
<feature type="domain" description="RecF/RecN/SMC N-terminal" evidence="5">
    <location>
        <begin position="10"/>
        <end position="985"/>
    </location>
</feature>
<accession>A0ABQ7HY41</accession>
<feature type="coiled-coil region" evidence="4">
    <location>
        <begin position="358"/>
        <end position="385"/>
    </location>
</feature>
<dbReference type="Gene3D" id="3.40.50.300">
    <property type="entry name" value="P-loop containing nucleotide triphosphate hydrolases"/>
    <property type="match status" value="2"/>
</dbReference>
<comment type="similarity">
    <text evidence="1">Belongs to the SMC family. SMC5 subfamily.</text>
</comment>
<dbReference type="EMBL" id="SBIQ01000130">
    <property type="protein sequence ID" value="KAF7683099.1"/>
    <property type="molecule type" value="Genomic_DNA"/>
</dbReference>
<reference evidence="6 7" key="1">
    <citation type="submission" date="2019-01" db="EMBL/GenBank/DDBJ databases">
        <title>Genomes sequencing and comparative genomics of infectious freshwater microsporidia, Cucumispora dikerogammari and Thelohania contejeani.</title>
        <authorList>
            <person name="Cormier A."/>
            <person name="Giraud I."/>
            <person name="Wattier R."/>
            <person name="Teixeira M."/>
            <person name="Grandjean F."/>
            <person name="Rigaud T."/>
            <person name="Cordaux R."/>
        </authorList>
    </citation>
    <scope>NUCLEOTIDE SEQUENCE [LARGE SCALE GENOMIC DNA]</scope>
    <source>
        <strain evidence="6">T1</strain>
        <tissue evidence="6">Spores</tissue>
    </source>
</reference>
<evidence type="ECO:0000256" key="3">
    <source>
        <dbReference type="ARBA" id="ARBA00023054"/>
    </source>
</evidence>
<dbReference type="InterPro" id="IPR003395">
    <property type="entry name" value="RecF/RecN/SMC_N"/>
</dbReference>
<dbReference type="Proteomes" id="UP001516464">
    <property type="component" value="Unassembled WGS sequence"/>
</dbReference>
<feature type="coiled-coil region" evidence="4">
    <location>
        <begin position="723"/>
        <end position="782"/>
    </location>
</feature>
<dbReference type="PANTHER" id="PTHR45916">
    <property type="entry name" value="STRUCTURAL MAINTENANCE OF CHROMOSOMES PROTEIN 5"/>
    <property type="match status" value="1"/>
</dbReference>